<keyword evidence="3 8" id="KW-0547">Nucleotide-binding</keyword>
<dbReference type="PANTHER" id="PTHR45728:SF2">
    <property type="entry name" value="ACETYL-COA CARBOXYLASE"/>
    <property type="match status" value="1"/>
</dbReference>
<keyword evidence="7" id="KW-0275">Fatty acid biosynthesis</keyword>
<dbReference type="InterPro" id="IPR011054">
    <property type="entry name" value="Rudment_hybrid_motif"/>
</dbReference>
<dbReference type="CDD" id="cd06850">
    <property type="entry name" value="biotinyl_domain"/>
    <property type="match status" value="1"/>
</dbReference>
<dbReference type="AlphaFoldDB" id="A0A8R1HKE9"/>
<keyword evidence="4" id="KW-0276">Fatty acid metabolism</keyword>
<keyword evidence="12" id="KW-1185">Reference proteome</keyword>
<proteinExistence type="predicted"/>
<accession>A0A8R1HKE9</accession>
<evidence type="ECO:0000259" key="9">
    <source>
        <dbReference type="PROSITE" id="PS50975"/>
    </source>
</evidence>
<dbReference type="InterPro" id="IPR000089">
    <property type="entry name" value="Biotin_lipoyl"/>
</dbReference>
<dbReference type="Gene3D" id="2.40.50.100">
    <property type="match status" value="1"/>
</dbReference>
<evidence type="ECO:0000256" key="2">
    <source>
        <dbReference type="ARBA" id="ARBA00022598"/>
    </source>
</evidence>
<dbReference type="Pfam" id="PF02786">
    <property type="entry name" value="CPSase_L_D2"/>
    <property type="match status" value="1"/>
</dbReference>
<reference evidence="11" key="2">
    <citation type="submission" date="2022-06" db="UniProtKB">
        <authorList>
            <consortium name="EnsemblMetazoa"/>
        </authorList>
    </citation>
    <scope>IDENTIFICATION</scope>
    <source>
        <strain evidence="11">DF5081</strain>
    </source>
</reference>
<organism evidence="11 12">
    <name type="scientific">Caenorhabditis japonica</name>
    <dbReference type="NCBI Taxonomy" id="281687"/>
    <lineage>
        <taxon>Eukaryota</taxon>
        <taxon>Metazoa</taxon>
        <taxon>Ecdysozoa</taxon>
        <taxon>Nematoda</taxon>
        <taxon>Chromadorea</taxon>
        <taxon>Rhabditida</taxon>
        <taxon>Rhabditina</taxon>
        <taxon>Rhabditomorpha</taxon>
        <taxon>Rhabditoidea</taxon>
        <taxon>Rhabditidae</taxon>
        <taxon>Peloderinae</taxon>
        <taxon>Caenorhabditis</taxon>
    </lineage>
</organism>
<reference evidence="12" key="1">
    <citation type="submission" date="2010-08" db="EMBL/GenBank/DDBJ databases">
        <authorList>
            <consortium name="Caenorhabditis japonica Sequencing Consortium"/>
            <person name="Wilson R.K."/>
        </authorList>
    </citation>
    <scope>NUCLEOTIDE SEQUENCE [LARGE SCALE GENOMIC DNA]</scope>
    <source>
        <strain evidence="12">DF5081</strain>
    </source>
</reference>
<dbReference type="InterPro" id="IPR011761">
    <property type="entry name" value="ATP-grasp"/>
</dbReference>
<dbReference type="PROSITE" id="PS00867">
    <property type="entry name" value="CPSASE_2"/>
    <property type="match status" value="1"/>
</dbReference>
<dbReference type="InterPro" id="IPR011053">
    <property type="entry name" value="Single_hybrid_motif"/>
</dbReference>
<feature type="domain" description="ATP-grasp" evidence="9">
    <location>
        <begin position="45"/>
        <end position="116"/>
    </location>
</feature>
<evidence type="ECO:0000256" key="6">
    <source>
        <dbReference type="ARBA" id="ARBA00023098"/>
    </source>
</evidence>
<dbReference type="InterPro" id="IPR011764">
    <property type="entry name" value="Biotin_carboxylation_dom"/>
</dbReference>
<dbReference type="SUPFAM" id="SSF56059">
    <property type="entry name" value="Glutathione synthetase ATP-binding domain-like"/>
    <property type="match status" value="1"/>
</dbReference>
<keyword evidence="1" id="KW-0444">Lipid biosynthesis</keyword>
<feature type="domain" description="Biotin carboxylation" evidence="10">
    <location>
        <begin position="1"/>
        <end position="256"/>
    </location>
</feature>
<dbReference type="GO" id="GO:0003989">
    <property type="term" value="F:acetyl-CoA carboxylase activity"/>
    <property type="evidence" value="ECO:0007669"/>
    <property type="project" value="InterPro"/>
</dbReference>
<dbReference type="SUPFAM" id="SSF51230">
    <property type="entry name" value="Single hybrid motif"/>
    <property type="match status" value="1"/>
</dbReference>
<dbReference type="GO" id="GO:0006633">
    <property type="term" value="P:fatty acid biosynthetic process"/>
    <property type="evidence" value="ECO:0007669"/>
    <property type="project" value="UniProtKB-KW"/>
</dbReference>
<keyword evidence="2" id="KW-0436">Ligase</keyword>
<evidence type="ECO:0000259" key="10">
    <source>
        <dbReference type="PROSITE" id="PS50979"/>
    </source>
</evidence>
<evidence type="ECO:0000256" key="8">
    <source>
        <dbReference type="PROSITE-ProRule" id="PRU00409"/>
    </source>
</evidence>
<evidence type="ECO:0000256" key="4">
    <source>
        <dbReference type="ARBA" id="ARBA00022832"/>
    </source>
</evidence>
<protein>
    <recommendedName>
        <fullName evidence="13">Acetyl-CoA carboxylase</fullName>
    </recommendedName>
</protein>
<keyword evidence="6" id="KW-0443">Lipid metabolism</keyword>
<dbReference type="PROSITE" id="PS50979">
    <property type="entry name" value="BC"/>
    <property type="match status" value="1"/>
</dbReference>
<evidence type="ECO:0000313" key="12">
    <source>
        <dbReference type="Proteomes" id="UP000005237"/>
    </source>
</evidence>
<evidence type="ECO:0008006" key="13">
    <source>
        <dbReference type="Google" id="ProtNLM"/>
    </source>
</evidence>
<evidence type="ECO:0000256" key="7">
    <source>
        <dbReference type="ARBA" id="ARBA00023160"/>
    </source>
</evidence>
<dbReference type="Pfam" id="PF02785">
    <property type="entry name" value="Biotin_carb_C"/>
    <property type="match status" value="1"/>
</dbReference>
<dbReference type="InterPro" id="IPR013537">
    <property type="entry name" value="AcCoA_COase_cen"/>
</dbReference>
<evidence type="ECO:0000256" key="5">
    <source>
        <dbReference type="ARBA" id="ARBA00022840"/>
    </source>
</evidence>
<dbReference type="SMART" id="SM00878">
    <property type="entry name" value="Biotin_carb_C"/>
    <property type="match status" value="1"/>
</dbReference>
<evidence type="ECO:0000256" key="1">
    <source>
        <dbReference type="ARBA" id="ARBA00022516"/>
    </source>
</evidence>
<dbReference type="PROSITE" id="PS50975">
    <property type="entry name" value="ATP_GRASP"/>
    <property type="match status" value="1"/>
</dbReference>
<dbReference type="Proteomes" id="UP000005237">
    <property type="component" value="Unassembled WGS sequence"/>
</dbReference>
<dbReference type="InterPro" id="IPR005482">
    <property type="entry name" value="Biotin_COase_C"/>
</dbReference>
<evidence type="ECO:0000256" key="3">
    <source>
        <dbReference type="ARBA" id="ARBA00022741"/>
    </source>
</evidence>
<dbReference type="EnsemblMetazoa" id="CJA02388.1">
    <property type="protein sequence ID" value="CJA02388.1"/>
    <property type="gene ID" value="WBGene00121590"/>
</dbReference>
<keyword evidence="5 8" id="KW-0067">ATP-binding</keyword>
<dbReference type="GO" id="GO:0046872">
    <property type="term" value="F:metal ion binding"/>
    <property type="evidence" value="ECO:0007669"/>
    <property type="project" value="InterPro"/>
</dbReference>
<dbReference type="PANTHER" id="PTHR45728">
    <property type="entry name" value="ACETYL-COA CARBOXYLASE, ISOFORM A"/>
    <property type="match status" value="1"/>
</dbReference>
<dbReference type="GO" id="GO:0005739">
    <property type="term" value="C:mitochondrion"/>
    <property type="evidence" value="ECO:0007669"/>
    <property type="project" value="TreeGrafter"/>
</dbReference>
<dbReference type="Pfam" id="PF08326">
    <property type="entry name" value="ACC_central"/>
    <property type="match status" value="1"/>
</dbReference>
<dbReference type="SUPFAM" id="SSF51246">
    <property type="entry name" value="Rudiment single hybrid motif"/>
    <property type="match status" value="1"/>
</dbReference>
<sequence length="759" mass="86115">MEGARHVEIQIVGDQHGEVLALSSRDCTIQRRCQKVIEEAPATIVPKKILRKMEKDAINFARFVDYYSAGTVELLFIPATAEYYFLELNPRLQVEHPCTEAVCDVNVPALQFQIAMGLKLAQIPDICRYKAMKSSGNDGKIHSIAARVTCEDPADRFLPSTGHVKSLKFGSTSKAWAYFSVCDGSTVHEFADSQIGHVFARGRDRPEAIANLKHALQNLKIDATFPTQSHYLIDLLSLEKFKNNAYDTQWLDQRIANRDGQKSTIPIDHLIAISAAAIGNLKIRRIFENYETLLKSGKIVLPVELSRTTDVDLQLENVKYSLKVFEETTSKYQIRLGAQQTTVEILKIGKDGRQKIAVHQGKSTEFQLEETEDFYAIKFAENKLKFAKTDSDDASVLRSPYTGKFLEYKVSLGEFVQVGQTYAQIESMKMVFDVVVKVAPGRLVPISKEGDLICPGSVLSRLEIDKEVKEQLKTSEKFDGRMDGWRVEEKSAIEKAKLILEGRGCMDYPLDELIPLLFTDHPQEHQILQLLDHFIDTERHFDPHDGFDESVQRLQTFLTHSEQIVDRIHSNTHVKTKSALISRILDQFLQYFPNSEEFPSILHRLFIELKQTSTRISHQAAEILFEIAENCKFSKEKSRITVKNLNFAASAMQFSKKAKRTVIEEIDMALLSFACYSGAEPAVKFVANRVEIETIDGDFEVLEAREAILKRTERLVEAEVKEINRSILRIFAEFFAGSENNTIKFSRPWKTCSLPSALL</sequence>
<dbReference type="GO" id="GO:0005524">
    <property type="term" value="F:ATP binding"/>
    <property type="evidence" value="ECO:0007669"/>
    <property type="project" value="UniProtKB-UniRule"/>
</dbReference>
<dbReference type="InterPro" id="IPR005479">
    <property type="entry name" value="CPAse_ATP-bd"/>
</dbReference>
<dbReference type="Gene3D" id="3.30.470.20">
    <property type="entry name" value="ATP-grasp fold, B domain"/>
    <property type="match status" value="1"/>
</dbReference>
<dbReference type="Pfam" id="PF00364">
    <property type="entry name" value="Biotin_lipoyl"/>
    <property type="match status" value="1"/>
</dbReference>
<dbReference type="InterPro" id="IPR049076">
    <property type="entry name" value="ACCA"/>
</dbReference>
<evidence type="ECO:0000313" key="11">
    <source>
        <dbReference type="EnsemblMetazoa" id="CJA02388.1"/>
    </source>
</evidence>
<name>A0A8R1HKE9_CAEJA</name>